<dbReference type="PANTHER" id="PTHR43142:SF1">
    <property type="entry name" value="CARBOXYLIC ESTER HYDROLASE"/>
    <property type="match status" value="1"/>
</dbReference>
<dbReference type="InterPro" id="IPR002018">
    <property type="entry name" value="CarbesteraseB"/>
</dbReference>
<evidence type="ECO:0000313" key="8">
    <source>
        <dbReference type="EMBL" id="KAF7987669.1"/>
    </source>
</evidence>
<sequence length="574" mass="64524">MMAIIMSPSALISLLVICGLSICVKSSPIVEIKNGLLEGTTMQSRYGREFYSFQGIPYAIPPLGKLRFEPPQPAVSWTGIRKSINVPPKCTQKDVFTNQKIVDGQEDCLYLNVYTPELKNSDDKNLPVMVWIHGGAFISGQGFAFGPKYLLDHNIVLVTLNYRLGAIGFLSTGDMVSPGNIGMKDQVLALKWVQENIAAFGGDPNSVTIFGESAGGASVHYHMLSPLSKGLFHRAISQSGNALAPWALSKSKKSTNYAKRLAEHLKCPTKNSIEMINCLREKDAKEIVDAEDAFQIFHWDPAIPFRPIIEPDHPGAFMKDDPIALLKTGQVSDVPWMNGLTSHEGALKAAALYDINNQKLVETFNKKWTELAPASLFIDDLVSKKEQINIVKKIREFYFNDRDIDISTKWNLIDMYSDAWFNSGADLANIAHLESLSSPVFYYYFNYKGSFSFSQIFGSTRDDFGVCHCDELLYLFPLGDFKNTYTKQDLKMVDIITTLWYNFAKTGNPTPEITEKIPVKWLPVQSEELEYFDIKSSTSFEMLKNFQSDRIAFWNSIPHRANIVPFLNDAKDEL</sequence>
<dbReference type="AlphaFoldDB" id="A0A834XLT6"/>
<keyword evidence="5" id="KW-0325">Glycoprotein</keyword>
<protein>
    <recommendedName>
        <fullName evidence="6">Carboxylic ester hydrolase</fullName>
        <ecNumber evidence="6">3.1.1.-</ecNumber>
    </recommendedName>
</protein>
<keyword evidence="6" id="KW-0732">Signal</keyword>
<dbReference type="PROSITE" id="PS00122">
    <property type="entry name" value="CARBOXYLESTERASE_B_1"/>
    <property type="match status" value="1"/>
</dbReference>
<accession>A0A834XLT6</accession>
<keyword evidence="4" id="KW-1015">Disulfide bond</keyword>
<name>A0A834XLT6_APHGI</name>
<feature type="signal peptide" evidence="6">
    <location>
        <begin position="1"/>
        <end position="26"/>
    </location>
</feature>
<organism evidence="8 9">
    <name type="scientific">Aphidius gifuensis</name>
    <name type="common">Parasitoid wasp</name>
    <dbReference type="NCBI Taxonomy" id="684658"/>
    <lineage>
        <taxon>Eukaryota</taxon>
        <taxon>Metazoa</taxon>
        <taxon>Ecdysozoa</taxon>
        <taxon>Arthropoda</taxon>
        <taxon>Hexapoda</taxon>
        <taxon>Insecta</taxon>
        <taxon>Pterygota</taxon>
        <taxon>Neoptera</taxon>
        <taxon>Endopterygota</taxon>
        <taxon>Hymenoptera</taxon>
        <taxon>Apocrita</taxon>
        <taxon>Ichneumonoidea</taxon>
        <taxon>Braconidae</taxon>
        <taxon>Aphidiinae</taxon>
        <taxon>Aphidius</taxon>
    </lineage>
</organism>
<evidence type="ECO:0000256" key="5">
    <source>
        <dbReference type="ARBA" id="ARBA00023180"/>
    </source>
</evidence>
<reference evidence="8 9" key="1">
    <citation type="submission" date="2020-08" db="EMBL/GenBank/DDBJ databases">
        <title>Aphidius gifuensis genome sequencing and assembly.</title>
        <authorList>
            <person name="Du Z."/>
        </authorList>
    </citation>
    <scope>NUCLEOTIDE SEQUENCE [LARGE SCALE GENOMIC DNA]</scope>
    <source>
        <strain evidence="8">YNYX2018</strain>
        <tissue evidence="8">Adults</tissue>
    </source>
</reference>
<evidence type="ECO:0000256" key="4">
    <source>
        <dbReference type="ARBA" id="ARBA00023157"/>
    </source>
</evidence>
<dbReference type="InterPro" id="IPR019826">
    <property type="entry name" value="Carboxylesterase_B_AS"/>
</dbReference>
<evidence type="ECO:0000256" key="2">
    <source>
        <dbReference type="ARBA" id="ARBA00022487"/>
    </source>
</evidence>
<dbReference type="Pfam" id="PF00135">
    <property type="entry name" value="COesterase"/>
    <property type="match status" value="1"/>
</dbReference>
<keyword evidence="9" id="KW-1185">Reference proteome</keyword>
<dbReference type="InterPro" id="IPR019819">
    <property type="entry name" value="Carboxylesterase_B_CS"/>
</dbReference>
<evidence type="ECO:0000313" key="9">
    <source>
        <dbReference type="Proteomes" id="UP000639338"/>
    </source>
</evidence>
<dbReference type="InterPro" id="IPR029058">
    <property type="entry name" value="AB_hydrolase_fold"/>
</dbReference>
<comment type="similarity">
    <text evidence="1 6">Belongs to the type-B carboxylesterase/lipase family.</text>
</comment>
<dbReference type="GO" id="GO:0052689">
    <property type="term" value="F:carboxylic ester hydrolase activity"/>
    <property type="evidence" value="ECO:0007669"/>
    <property type="project" value="UniProtKB-KW"/>
</dbReference>
<dbReference type="PROSITE" id="PS00941">
    <property type="entry name" value="CARBOXYLESTERASE_B_2"/>
    <property type="match status" value="1"/>
</dbReference>
<dbReference type="EMBL" id="JACMRX010000006">
    <property type="protein sequence ID" value="KAF7987669.1"/>
    <property type="molecule type" value="Genomic_DNA"/>
</dbReference>
<feature type="domain" description="Carboxylesterase type B" evidence="7">
    <location>
        <begin position="27"/>
        <end position="554"/>
    </location>
</feature>
<dbReference type="Proteomes" id="UP000639338">
    <property type="component" value="Unassembled WGS sequence"/>
</dbReference>
<evidence type="ECO:0000256" key="6">
    <source>
        <dbReference type="RuleBase" id="RU361235"/>
    </source>
</evidence>
<proteinExistence type="inferred from homology"/>
<dbReference type="SUPFAM" id="SSF53474">
    <property type="entry name" value="alpha/beta-Hydrolases"/>
    <property type="match status" value="1"/>
</dbReference>
<feature type="chain" id="PRO_5033103221" description="Carboxylic ester hydrolase" evidence="6">
    <location>
        <begin position="27"/>
        <end position="574"/>
    </location>
</feature>
<gene>
    <name evidence="8" type="ORF">HCN44_003532</name>
</gene>
<dbReference type="OrthoDB" id="19653at2759"/>
<dbReference type="CDD" id="cd00312">
    <property type="entry name" value="Esterase_lipase"/>
    <property type="match status" value="1"/>
</dbReference>
<dbReference type="FunFam" id="3.40.50.1820:FF:000155">
    <property type="entry name" value="Carboxylic ester hydrolase"/>
    <property type="match status" value="1"/>
</dbReference>
<keyword evidence="2" id="KW-0719">Serine esterase</keyword>
<keyword evidence="3 6" id="KW-0378">Hydrolase</keyword>
<evidence type="ECO:0000256" key="3">
    <source>
        <dbReference type="ARBA" id="ARBA00022801"/>
    </source>
</evidence>
<evidence type="ECO:0000259" key="7">
    <source>
        <dbReference type="Pfam" id="PF00135"/>
    </source>
</evidence>
<dbReference type="Gene3D" id="3.40.50.1820">
    <property type="entry name" value="alpha/beta hydrolase"/>
    <property type="match status" value="1"/>
</dbReference>
<dbReference type="PANTHER" id="PTHR43142">
    <property type="entry name" value="CARBOXYLIC ESTER HYDROLASE"/>
    <property type="match status" value="1"/>
</dbReference>
<dbReference type="EC" id="3.1.1.-" evidence="6"/>
<evidence type="ECO:0000256" key="1">
    <source>
        <dbReference type="ARBA" id="ARBA00005964"/>
    </source>
</evidence>
<comment type="caution">
    <text evidence="8">The sequence shown here is derived from an EMBL/GenBank/DDBJ whole genome shotgun (WGS) entry which is preliminary data.</text>
</comment>